<dbReference type="EMBL" id="JBHRYN010000012">
    <property type="protein sequence ID" value="MFC3702001.1"/>
    <property type="molecule type" value="Genomic_DNA"/>
</dbReference>
<dbReference type="SUPFAM" id="SSF46785">
    <property type="entry name" value="Winged helix' DNA-binding domain"/>
    <property type="match status" value="1"/>
</dbReference>
<sequence>MLTDELRYKLLKALEQNPNLSQRQLSKELGISLGKVNYCINALLDVGLIKAQNFKNSQNKLAYAYVLTPKGIEDKAEVTTRFLHRKLREYAEIEREIENIKAELVEGKLV</sequence>
<comment type="caution">
    <text evidence="2">The sequence shown here is derived from an EMBL/GenBank/DDBJ whole genome shotgun (WGS) entry which is preliminary data.</text>
</comment>
<keyword evidence="3" id="KW-1185">Reference proteome</keyword>
<evidence type="ECO:0000313" key="2">
    <source>
        <dbReference type="EMBL" id="MFC3702001.1"/>
    </source>
</evidence>
<dbReference type="InterPro" id="IPR036390">
    <property type="entry name" value="WH_DNA-bd_sf"/>
</dbReference>
<dbReference type="CDD" id="cd00090">
    <property type="entry name" value="HTH_ARSR"/>
    <property type="match status" value="1"/>
</dbReference>
<dbReference type="RefSeq" id="WP_290281690.1">
    <property type="nucleotide sequence ID" value="NZ_JAUFQI010000001.1"/>
</dbReference>
<reference evidence="3" key="1">
    <citation type="journal article" date="2019" name="Int. J. Syst. Evol. Microbiol.">
        <title>The Global Catalogue of Microorganisms (GCM) 10K type strain sequencing project: providing services to taxonomists for standard genome sequencing and annotation.</title>
        <authorList>
            <consortium name="The Broad Institute Genomics Platform"/>
            <consortium name="The Broad Institute Genome Sequencing Center for Infectious Disease"/>
            <person name="Wu L."/>
            <person name="Ma J."/>
        </authorList>
    </citation>
    <scope>NUCLEOTIDE SEQUENCE [LARGE SCALE GENOMIC DNA]</scope>
    <source>
        <strain evidence="3">CECT 8288</strain>
    </source>
</reference>
<feature type="coiled-coil region" evidence="1">
    <location>
        <begin position="83"/>
        <end position="110"/>
    </location>
</feature>
<name>A0ABV7WT42_9GAMM</name>
<dbReference type="Gene3D" id="1.10.10.10">
    <property type="entry name" value="Winged helix-like DNA-binding domain superfamily/Winged helix DNA-binding domain"/>
    <property type="match status" value="1"/>
</dbReference>
<dbReference type="InterPro" id="IPR036388">
    <property type="entry name" value="WH-like_DNA-bd_sf"/>
</dbReference>
<organism evidence="2 3">
    <name type="scientific">Reinekea marina</name>
    <dbReference type="NCBI Taxonomy" id="1310421"/>
    <lineage>
        <taxon>Bacteria</taxon>
        <taxon>Pseudomonadati</taxon>
        <taxon>Pseudomonadota</taxon>
        <taxon>Gammaproteobacteria</taxon>
        <taxon>Oceanospirillales</taxon>
        <taxon>Saccharospirillaceae</taxon>
        <taxon>Reinekea</taxon>
    </lineage>
</organism>
<dbReference type="Pfam" id="PF13412">
    <property type="entry name" value="HTH_24"/>
    <property type="match status" value="1"/>
</dbReference>
<evidence type="ECO:0000256" key="1">
    <source>
        <dbReference type="SAM" id="Coils"/>
    </source>
</evidence>
<keyword evidence="1" id="KW-0175">Coiled coil</keyword>
<gene>
    <name evidence="2" type="ORF">ACFOND_10145</name>
</gene>
<proteinExistence type="predicted"/>
<dbReference type="Proteomes" id="UP001595710">
    <property type="component" value="Unassembled WGS sequence"/>
</dbReference>
<dbReference type="InterPro" id="IPR011991">
    <property type="entry name" value="ArsR-like_HTH"/>
</dbReference>
<evidence type="ECO:0000313" key="3">
    <source>
        <dbReference type="Proteomes" id="UP001595710"/>
    </source>
</evidence>
<dbReference type="InterPro" id="IPR026433">
    <property type="entry name" value="MarR_EPS"/>
</dbReference>
<dbReference type="NCBIfam" id="TIGR04176">
    <property type="entry name" value="MarR_EPS"/>
    <property type="match status" value="1"/>
</dbReference>
<accession>A0ABV7WT42</accession>
<protein>
    <submittedName>
        <fullName evidence="2">MarR family EPS-associated transcriptional regulator</fullName>
    </submittedName>
</protein>